<comment type="caution">
    <text evidence="1">The sequence shown here is derived from an EMBL/GenBank/DDBJ whole genome shotgun (WGS) entry which is preliminary data.</text>
</comment>
<dbReference type="EMBL" id="CAJVCH010419685">
    <property type="protein sequence ID" value="CAG7818400.1"/>
    <property type="molecule type" value="Genomic_DNA"/>
</dbReference>
<accession>A0A8J2KNP6</accession>
<evidence type="ECO:0000313" key="2">
    <source>
        <dbReference type="Proteomes" id="UP000708208"/>
    </source>
</evidence>
<evidence type="ECO:0000313" key="1">
    <source>
        <dbReference type="EMBL" id="CAG7818400.1"/>
    </source>
</evidence>
<sequence>FCEVQASTVNRGRIYEGRRGRIFPGKNIFQQGNFQTG</sequence>
<protein>
    <submittedName>
        <fullName evidence="1">Uncharacterized protein</fullName>
    </submittedName>
</protein>
<feature type="non-terminal residue" evidence="1">
    <location>
        <position position="1"/>
    </location>
</feature>
<organism evidence="1 2">
    <name type="scientific">Allacma fusca</name>
    <dbReference type="NCBI Taxonomy" id="39272"/>
    <lineage>
        <taxon>Eukaryota</taxon>
        <taxon>Metazoa</taxon>
        <taxon>Ecdysozoa</taxon>
        <taxon>Arthropoda</taxon>
        <taxon>Hexapoda</taxon>
        <taxon>Collembola</taxon>
        <taxon>Symphypleona</taxon>
        <taxon>Sminthuridae</taxon>
        <taxon>Allacma</taxon>
    </lineage>
</organism>
<gene>
    <name evidence="1" type="ORF">AFUS01_LOCUS28906</name>
</gene>
<dbReference type="Proteomes" id="UP000708208">
    <property type="component" value="Unassembled WGS sequence"/>
</dbReference>
<name>A0A8J2KNP6_9HEXA</name>
<keyword evidence="2" id="KW-1185">Reference proteome</keyword>
<dbReference type="AlphaFoldDB" id="A0A8J2KNP6"/>
<proteinExistence type="predicted"/>
<reference evidence="1" key="1">
    <citation type="submission" date="2021-06" db="EMBL/GenBank/DDBJ databases">
        <authorList>
            <person name="Hodson N. C."/>
            <person name="Mongue J. A."/>
            <person name="Jaron S. K."/>
        </authorList>
    </citation>
    <scope>NUCLEOTIDE SEQUENCE</scope>
</reference>